<evidence type="ECO:0000313" key="1">
    <source>
        <dbReference type="EMBL" id="AWH14607.1"/>
    </source>
</evidence>
<dbReference type="GeneID" id="54991691"/>
<dbReference type="RefSeq" id="YP_009801181.1">
    <property type="nucleotide sequence ID" value="NC_047965.1"/>
</dbReference>
<dbReference type="EMBL" id="MH179472">
    <property type="protein sequence ID" value="AWH14607.1"/>
    <property type="molecule type" value="Genomic_DNA"/>
</dbReference>
<reference evidence="1" key="2">
    <citation type="submission" date="2018-11" db="EMBL/GenBank/DDBJ databases">
        <title>Complete genome sequences of new Aeromonas and Pseudomonas phages promising in phage therapy dedicated to aquaculture.</title>
        <authorList>
            <person name="Stanczyk M."/>
        </authorList>
    </citation>
    <scope>NUCLEOTIDE SEQUENCE</scope>
</reference>
<protein>
    <submittedName>
        <fullName evidence="1">Uncharacterized protein</fullName>
    </submittedName>
</protein>
<name>A0A2S1PDG1_9CAUD</name>
<proteinExistence type="predicted"/>
<accession>A0A2S1PDG1</accession>
<reference evidence="1" key="1">
    <citation type="submission" date="2018-03" db="EMBL/GenBank/DDBJ databases">
        <authorList>
            <person name="Kolsut J."/>
            <person name="Wojcik E."/>
            <person name="Wojtasik A."/>
            <person name="Dastych J."/>
        </authorList>
    </citation>
    <scope>NUCLEOTIDE SEQUENCE</scope>
</reference>
<dbReference type="Proteomes" id="UP000246834">
    <property type="component" value="Segment"/>
</dbReference>
<sequence>MRKFDLITVLLTAVGKLQARRLAKALRREASLKAAIQAATEGYQAAVKDRCDIQFADLSVKR</sequence>
<keyword evidence="2" id="KW-1185">Reference proteome</keyword>
<organism evidence="1 2">
    <name type="scientific">Pseudomonas phage 22PfluR64PP</name>
    <dbReference type="NCBI Taxonomy" id="2163970"/>
    <lineage>
        <taxon>Viruses</taxon>
        <taxon>Duplodnaviria</taxon>
        <taxon>Heunggongvirae</taxon>
        <taxon>Uroviricota</taxon>
        <taxon>Caudoviricetes</taxon>
        <taxon>Autographivirales</taxon>
        <taxon>Autotranscriptaviridae</taxon>
        <taxon>Studiervirinae</taxon>
        <taxon>Pfluvirus</taxon>
        <taxon>Pfluvirus pv22PfluR64PP</taxon>
        <taxon>Pifdecavirus pv22PfluR64PP</taxon>
    </lineage>
</organism>
<evidence type="ECO:0000313" key="2">
    <source>
        <dbReference type="Proteomes" id="UP000246834"/>
    </source>
</evidence>
<dbReference type="KEGG" id="vg:54991691"/>